<evidence type="ECO:0000256" key="1">
    <source>
        <dbReference type="ARBA" id="ARBA00022737"/>
    </source>
</evidence>
<evidence type="ECO:0000313" key="7">
    <source>
        <dbReference type="RefSeq" id="XP_036358371.1"/>
    </source>
</evidence>
<dbReference type="PANTHER" id="PTHR44314:SF1">
    <property type="entry name" value="CILIA- AND FLAGELLA-ASSOCIATED PROTEIN 70"/>
    <property type="match status" value="1"/>
</dbReference>
<sequence length="1064" mass="121642">MSAKDETPALNQDVETITVSLLRGRHFRGNKGEFLGSIMVKANYCEKTYGEANKFDCTNDSDIDFNYSFSLLCPNSDAYVIDEYAYRPVVLTFIKTITKDKKKKDEEKTITLGQCTVDLLPLVKGEISHETTIELVSIPGSILECFLPDVPKPEIDVCISISKSLLEREELSGYNIMTITIESLNSPPETLVLQNHVLTAAISVPIIDHKENILVFVGNQHRSPGDKDPLCKQKKWVNPLPATGHAVYIPNSFIFNDPKENEDGDFRSKENKEYRKHSEMEKSKFIWNMERRCFLHQTGAKHLLETITAKRYLPLEILRITVPTGGRLKKHEDEGTASFHGVVYIDCSPLLYPGVKQIKGAYKVQPFSEGEYQEKAISSTVLSEEAIKFSLSFVSSGPSPTGRKGKEEKKESKKTALKPNLETTSDVDLHNANAEGQQFVEARSHVVLSISLERPLIAKRTAIELSNLVEAYIPPRPMFPKRLGGTARAVSDFHKQIECVTEQVLDEFRQQFKGEIDTNRRPNEDEMEDRKQKLLFHLNTSGKYFTYKERLKHAVVKIVREKYLKTSDFDDKEKLQEFLSELYIFLVDEMNIALNKFLNIQDQPSVPEPLADTIQLKQFAEEAEMNGNMTLASQYHEERIIKDRNYPQHWIDYAVFCLGCMDYDKAEQCARECIAIDQQNHDGLLLVGILSGFKNLYEVGETFFEAALAIYPESILGWTLLGLLYDGAANEMRAEMAFHEAERLNVAQTVAEAHKKKVENEPNGEEESQLSSLDKEEVIEESKSERQNSRFLGIRPDIRVKSELSNLSQIEEDYFSTNEPEPEFSIYMITAEWLIKLKVFRLAERALAHELLQTSEKPSIQYFWCLAKISIFKKEFTEAENYLNQALLISQEFPETWALLGHVKYLTGDVSNAQNHYDRTLSFVNDTQDIHSVYLRLGSIYLQDKKFPEARDIFLMACKSSPSSVTWLGVAIACYRMEKLYEAESALCEANILNNMDPEIWAYLALVCLKHKRIYEAEQSFKYSIKLGLNDKEILQEILLLQETTEIGNTSFHSKEDILSKEEM</sequence>
<dbReference type="RefSeq" id="XP_029635453.1">
    <property type="nucleotide sequence ID" value="XM_029779593.2"/>
</dbReference>
<name>A0A6P7SBN0_9MOLL</name>
<dbReference type="GO" id="GO:0060271">
    <property type="term" value="P:cilium assembly"/>
    <property type="evidence" value="ECO:0007669"/>
    <property type="project" value="TreeGrafter"/>
</dbReference>
<dbReference type="PROSITE" id="PS50005">
    <property type="entry name" value="TPR"/>
    <property type="match status" value="1"/>
</dbReference>
<feature type="compositionally biased region" description="Basic and acidic residues" evidence="4">
    <location>
        <begin position="773"/>
        <end position="784"/>
    </location>
</feature>
<keyword evidence="2 3" id="KW-0802">TPR repeat</keyword>
<dbReference type="InterPro" id="IPR052628">
    <property type="entry name" value="CFAP70"/>
</dbReference>
<dbReference type="PANTHER" id="PTHR44314">
    <property type="entry name" value="CILIA- AND FLAGELLA-ASSOCIATED PROTEIN 70"/>
    <property type="match status" value="1"/>
</dbReference>
<feature type="region of interest" description="Disordered" evidence="4">
    <location>
        <begin position="756"/>
        <end position="784"/>
    </location>
</feature>
<feature type="repeat" description="TPR" evidence="3">
    <location>
        <begin position="931"/>
        <end position="964"/>
    </location>
</feature>
<evidence type="ECO:0000313" key="6">
    <source>
        <dbReference type="RefSeq" id="XP_029635453.1"/>
    </source>
</evidence>
<protein>
    <submittedName>
        <fullName evidence="6 7">Cilia- and flagella-associated protein 70-like</fullName>
    </submittedName>
</protein>
<dbReference type="SMART" id="SM00028">
    <property type="entry name" value="TPR"/>
    <property type="match status" value="7"/>
</dbReference>
<dbReference type="SUPFAM" id="SSF48452">
    <property type="entry name" value="TPR-like"/>
    <property type="match status" value="2"/>
</dbReference>
<dbReference type="AlphaFoldDB" id="A0A6P7SBN0"/>
<organism evidence="5 6">
    <name type="scientific">Octopus sinensis</name>
    <name type="common">East Asian common octopus</name>
    <dbReference type="NCBI Taxonomy" id="2607531"/>
    <lineage>
        <taxon>Eukaryota</taxon>
        <taxon>Metazoa</taxon>
        <taxon>Spiralia</taxon>
        <taxon>Lophotrochozoa</taxon>
        <taxon>Mollusca</taxon>
        <taxon>Cephalopoda</taxon>
        <taxon>Coleoidea</taxon>
        <taxon>Octopodiformes</taxon>
        <taxon>Octopoda</taxon>
        <taxon>Incirrata</taxon>
        <taxon>Octopodidae</taxon>
        <taxon>Octopus</taxon>
    </lineage>
</organism>
<dbReference type="GO" id="GO:0070062">
    <property type="term" value="C:extracellular exosome"/>
    <property type="evidence" value="ECO:0007669"/>
    <property type="project" value="TreeGrafter"/>
</dbReference>
<dbReference type="Proteomes" id="UP000515154">
    <property type="component" value="Linkage group LG4"/>
</dbReference>
<reference evidence="6 7" key="1">
    <citation type="submission" date="2025-08" db="UniProtKB">
        <authorList>
            <consortium name="RefSeq"/>
        </authorList>
    </citation>
    <scope>IDENTIFICATION</scope>
</reference>
<dbReference type="KEGG" id="osn:115210839"/>
<dbReference type="Gene3D" id="1.25.40.10">
    <property type="entry name" value="Tetratricopeptide repeat domain"/>
    <property type="match status" value="2"/>
</dbReference>
<evidence type="ECO:0000256" key="3">
    <source>
        <dbReference type="PROSITE-ProRule" id="PRU00339"/>
    </source>
</evidence>
<dbReference type="InterPro" id="IPR011990">
    <property type="entry name" value="TPR-like_helical_dom_sf"/>
</dbReference>
<evidence type="ECO:0000256" key="2">
    <source>
        <dbReference type="ARBA" id="ARBA00022803"/>
    </source>
</evidence>
<feature type="compositionally biased region" description="Basic and acidic residues" evidence="4">
    <location>
        <begin position="404"/>
        <end position="414"/>
    </location>
</feature>
<proteinExistence type="predicted"/>
<gene>
    <name evidence="6 7" type="primary">LOC115210839</name>
</gene>
<evidence type="ECO:0000256" key="4">
    <source>
        <dbReference type="SAM" id="MobiDB-lite"/>
    </source>
</evidence>
<keyword evidence="1" id="KW-0677">Repeat</keyword>
<dbReference type="InterPro" id="IPR019734">
    <property type="entry name" value="TPR_rpt"/>
</dbReference>
<feature type="region of interest" description="Disordered" evidence="4">
    <location>
        <begin position="395"/>
        <end position="423"/>
    </location>
</feature>
<keyword evidence="5" id="KW-1185">Reference proteome</keyword>
<evidence type="ECO:0000313" key="5">
    <source>
        <dbReference type="Proteomes" id="UP000515154"/>
    </source>
</evidence>
<dbReference type="GO" id="GO:0003341">
    <property type="term" value="P:cilium movement"/>
    <property type="evidence" value="ECO:0007669"/>
    <property type="project" value="TreeGrafter"/>
</dbReference>
<dbReference type="RefSeq" id="XP_036358371.1">
    <property type="nucleotide sequence ID" value="XM_036502478.1"/>
</dbReference>
<accession>A0A6P7SBN0</accession>
<dbReference type="GO" id="GO:0031514">
    <property type="term" value="C:motile cilium"/>
    <property type="evidence" value="ECO:0007669"/>
    <property type="project" value="TreeGrafter"/>
</dbReference>